<proteinExistence type="inferred from homology"/>
<dbReference type="EMBL" id="JBGMDY010000001">
    <property type="protein sequence ID" value="KAL2349370.1"/>
    <property type="molecule type" value="Genomic_DNA"/>
</dbReference>
<organism evidence="8 9">
    <name type="scientific">Flemingia macrophylla</name>
    <dbReference type="NCBI Taxonomy" id="520843"/>
    <lineage>
        <taxon>Eukaryota</taxon>
        <taxon>Viridiplantae</taxon>
        <taxon>Streptophyta</taxon>
        <taxon>Embryophyta</taxon>
        <taxon>Tracheophyta</taxon>
        <taxon>Spermatophyta</taxon>
        <taxon>Magnoliopsida</taxon>
        <taxon>eudicotyledons</taxon>
        <taxon>Gunneridae</taxon>
        <taxon>Pentapetalae</taxon>
        <taxon>rosids</taxon>
        <taxon>fabids</taxon>
        <taxon>Fabales</taxon>
        <taxon>Fabaceae</taxon>
        <taxon>Papilionoideae</taxon>
        <taxon>50 kb inversion clade</taxon>
        <taxon>NPAAA clade</taxon>
        <taxon>indigoferoid/millettioid clade</taxon>
        <taxon>Phaseoleae</taxon>
        <taxon>Flemingia</taxon>
    </lineage>
</organism>
<protein>
    <recommendedName>
        <fullName evidence="7">Fatty acid hydroxylase domain-containing protein</fullName>
    </recommendedName>
</protein>
<reference evidence="8 9" key="1">
    <citation type="submission" date="2024-08" db="EMBL/GenBank/DDBJ databases">
        <title>Insights into the chromosomal genome structure of Flemingia macrophylla.</title>
        <authorList>
            <person name="Ding Y."/>
            <person name="Zhao Y."/>
            <person name="Bi W."/>
            <person name="Wu M."/>
            <person name="Zhao G."/>
            <person name="Gong Y."/>
            <person name="Li W."/>
            <person name="Zhang P."/>
        </authorList>
    </citation>
    <scope>NUCLEOTIDE SEQUENCE [LARGE SCALE GENOMIC DNA]</scope>
    <source>
        <strain evidence="8">DYQJB</strain>
        <tissue evidence="8">Leaf</tissue>
    </source>
</reference>
<comment type="caution">
    <text evidence="8">The sequence shown here is derived from an EMBL/GenBank/DDBJ whole genome shotgun (WGS) entry which is preliminary data.</text>
</comment>
<evidence type="ECO:0000259" key="7">
    <source>
        <dbReference type="Pfam" id="PF04116"/>
    </source>
</evidence>
<sequence>MFMASYIEPSWQFLITRFSDFQLSCLGTFFLSEVVFFLSGVPYLLLERTGWLRKYKIQFALTIDMVDKFPRMIEFVLHINNEKNTGLAAQKKCITRLILYHLGVNLPIIIISYPLFKYMGMRNSLPLPSWYATPFGLNALYAHPVEILFLGFATIIGPALTGPHLLTLWIWVVVRVLETVEVHCGYHFPWSLANFLPLYAGADHHDYHHRLLYTKSGNYSSTFTYMDWIFGTDIGYRKLKASKNTELEQKKH</sequence>
<feature type="transmembrane region" description="Helical" evidence="6">
    <location>
        <begin position="21"/>
        <end position="46"/>
    </location>
</feature>
<dbReference type="Pfam" id="PF04116">
    <property type="entry name" value="FA_hydroxylase"/>
    <property type="match status" value="1"/>
</dbReference>
<comment type="similarity">
    <text evidence="2">Belongs to the sterol desaturase family.</text>
</comment>
<keyword evidence="9" id="KW-1185">Reference proteome</keyword>
<feature type="transmembrane region" description="Helical" evidence="6">
    <location>
        <begin position="97"/>
        <end position="116"/>
    </location>
</feature>
<evidence type="ECO:0000256" key="2">
    <source>
        <dbReference type="ARBA" id="ARBA00009324"/>
    </source>
</evidence>
<evidence type="ECO:0000256" key="3">
    <source>
        <dbReference type="ARBA" id="ARBA00022692"/>
    </source>
</evidence>
<feature type="domain" description="Fatty acid hydroxylase" evidence="7">
    <location>
        <begin position="133"/>
        <end position="232"/>
    </location>
</feature>
<evidence type="ECO:0000256" key="6">
    <source>
        <dbReference type="SAM" id="Phobius"/>
    </source>
</evidence>
<gene>
    <name evidence="8" type="ORF">Fmac_003370</name>
</gene>
<dbReference type="PANTHER" id="PTHR11863">
    <property type="entry name" value="STEROL DESATURASE"/>
    <property type="match status" value="1"/>
</dbReference>
<evidence type="ECO:0000313" key="9">
    <source>
        <dbReference type="Proteomes" id="UP001603857"/>
    </source>
</evidence>
<dbReference type="AlphaFoldDB" id="A0ABD1NQJ0"/>
<keyword evidence="4 6" id="KW-1133">Transmembrane helix</keyword>
<keyword evidence="5 6" id="KW-0472">Membrane</keyword>
<feature type="transmembrane region" description="Helical" evidence="6">
    <location>
        <begin position="147"/>
        <end position="172"/>
    </location>
</feature>
<dbReference type="InterPro" id="IPR050307">
    <property type="entry name" value="Sterol_Desaturase_Related"/>
</dbReference>
<accession>A0ABD1NQJ0</accession>
<evidence type="ECO:0000256" key="1">
    <source>
        <dbReference type="ARBA" id="ARBA00004370"/>
    </source>
</evidence>
<evidence type="ECO:0000256" key="5">
    <source>
        <dbReference type="ARBA" id="ARBA00023136"/>
    </source>
</evidence>
<name>A0ABD1NQJ0_9FABA</name>
<comment type="subcellular location">
    <subcellularLocation>
        <location evidence="1">Membrane</location>
    </subcellularLocation>
</comment>
<dbReference type="Proteomes" id="UP001603857">
    <property type="component" value="Unassembled WGS sequence"/>
</dbReference>
<keyword evidence="3 6" id="KW-0812">Transmembrane</keyword>
<evidence type="ECO:0000313" key="8">
    <source>
        <dbReference type="EMBL" id="KAL2349370.1"/>
    </source>
</evidence>
<dbReference type="GO" id="GO:0016020">
    <property type="term" value="C:membrane"/>
    <property type="evidence" value="ECO:0007669"/>
    <property type="project" value="UniProtKB-SubCell"/>
</dbReference>
<evidence type="ECO:0000256" key="4">
    <source>
        <dbReference type="ARBA" id="ARBA00022989"/>
    </source>
</evidence>
<dbReference type="InterPro" id="IPR006694">
    <property type="entry name" value="Fatty_acid_hydroxylase"/>
</dbReference>